<dbReference type="SUPFAM" id="SSF160719">
    <property type="entry name" value="gpW/gp25-like"/>
    <property type="match status" value="1"/>
</dbReference>
<accession>A0ABY8UZY9</accession>
<dbReference type="Proteomes" id="UP001236652">
    <property type="component" value="Chromosome"/>
</dbReference>
<keyword evidence="2" id="KW-1185">Reference proteome</keyword>
<protein>
    <submittedName>
        <fullName evidence="1">Lysozyme</fullName>
    </submittedName>
</protein>
<dbReference type="RefSeq" id="WP_231418514.1">
    <property type="nucleotide sequence ID" value="NZ_CP126446.1"/>
</dbReference>
<dbReference type="EMBL" id="CP126446">
    <property type="protein sequence ID" value="WIF98743.1"/>
    <property type="molecule type" value="Genomic_DNA"/>
</dbReference>
<organism evidence="1 2">
    <name type="scientific">Pontibacillus chungwhensis</name>
    <dbReference type="NCBI Taxonomy" id="265426"/>
    <lineage>
        <taxon>Bacteria</taxon>
        <taxon>Bacillati</taxon>
        <taxon>Bacillota</taxon>
        <taxon>Bacilli</taxon>
        <taxon>Bacillales</taxon>
        <taxon>Bacillaceae</taxon>
        <taxon>Pontibacillus</taxon>
    </lineage>
</organism>
<proteinExistence type="predicted"/>
<dbReference type="Gene3D" id="3.10.450.40">
    <property type="match status" value="1"/>
</dbReference>
<reference evidence="1 2" key="1">
    <citation type="submission" date="2023-05" db="EMBL/GenBank/DDBJ databases">
        <title>Comparative genomics reveals the evidence of polycyclic aromatic hydrocarbons degradation in moderately halophilic genus Pontibacillus.</title>
        <authorList>
            <person name="Yang H."/>
            <person name="Qian Z."/>
        </authorList>
    </citation>
    <scope>NUCLEOTIDE SEQUENCE [LARGE SCALE GENOMIC DNA]</scope>
    <source>
        <strain evidence="2">HN14</strain>
    </source>
</reference>
<name>A0ABY8UZY9_9BACI</name>
<evidence type="ECO:0000313" key="2">
    <source>
        <dbReference type="Proteomes" id="UP001236652"/>
    </source>
</evidence>
<evidence type="ECO:0000313" key="1">
    <source>
        <dbReference type="EMBL" id="WIF98743.1"/>
    </source>
</evidence>
<sequence>MRYTITAESKKINYNPTPVEEIIQNVYTILTTVMGTVPMARELGLSNDYVDDPLLIAQAKLSAEIVEKLQVYEERAVIVEVKFSQNQADGVLQPIVVINIEEEYIRERR</sequence>
<gene>
    <name evidence="1" type="ORF">QNI29_03570</name>
</gene>